<proteinExistence type="predicted"/>
<evidence type="ECO:0000259" key="1">
    <source>
        <dbReference type="Pfam" id="PF05598"/>
    </source>
</evidence>
<dbReference type="InterPro" id="IPR008490">
    <property type="entry name" value="Transposase_InsH_N"/>
</dbReference>
<gene>
    <name evidence="2" type="ORF">NCTC10343_00409</name>
    <name evidence="3" type="ORF">NCTC10343_02370</name>
</gene>
<dbReference type="EMBL" id="UGSC01000001">
    <property type="protein sequence ID" value="SUA69512.1"/>
    <property type="molecule type" value="Genomic_DNA"/>
</dbReference>
<dbReference type="AlphaFoldDB" id="A0A378XWX0"/>
<feature type="domain" description="Transposase InsH N-terminal" evidence="1">
    <location>
        <begin position="16"/>
        <end position="112"/>
    </location>
</feature>
<dbReference type="PANTHER" id="PTHR33408:SF2">
    <property type="entry name" value="TRANSPOSASE DDE DOMAIN-CONTAINING PROTEIN"/>
    <property type="match status" value="1"/>
</dbReference>
<dbReference type="Proteomes" id="UP000254400">
    <property type="component" value="Unassembled WGS sequence"/>
</dbReference>
<organism evidence="3 4">
    <name type="scientific">Paenibacillus polymyxa</name>
    <name type="common">Bacillus polymyxa</name>
    <dbReference type="NCBI Taxonomy" id="1406"/>
    <lineage>
        <taxon>Bacteria</taxon>
        <taxon>Bacillati</taxon>
        <taxon>Bacillota</taxon>
        <taxon>Bacilli</taxon>
        <taxon>Bacillales</taxon>
        <taxon>Paenibacillaceae</taxon>
        <taxon>Paenibacillus</taxon>
    </lineage>
</organism>
<dbReference type="PANTHER" id="PTHR33408">
    <property type="entry name" value="TRANSPOSASE"/>
    <property type="match status" value="1"/>
</dbReference>
<sequence>MLRSHRDKQQSFELVSLEELVPQDHLLRKVDTYIDFSFIHEKVSPLYCADNGRPAIDPTVLFKMIFLGYFYGIRSERQLEREIQTNLAYRWFLGLGLTDKVPDHSTISWNRRTRFKDTTIFQDIFDEIVLQAISHRMVGGRVLITDSTHVKANANKHQYTKEQVLQNTKDYMDELNEAVKEDRKNHGKKP</sequence>
<reference evidence="3 4" key="1">
    <citation type="submission" date="2018-06" db="EMBL/GenBank/DDBJ databases">
        <authorList>
            <consortium name="Pathogen Informatics"/>
            <person name="Doyle S."/>
        </authorList>
    </citation>
    <scope>NUCLEOTIDE SEQUENCE [LARGE SCALE GENOMIC DNA]</scope>
    <source>
        <strain evidence="3 4">NCTC10343</strain>
    </source>
</reference>
<dbReference type="Pfam" id="PF05598">
    <property type="entry name" value="DUF772"/>
    <property type="match status" value="1"/>
</dbReference>
<evidence type="ECO:0000313" key="3">
    <source>
        <dbReference type="EMBL" id="SUA69512.1"/>
    </source>
</evidence>
<name>A0A378XWX0_PAEPO</name>
<evidence type="ECO:0000313" key="4">
    <source>
        <dbReference type="Proteomes" id="UP000254400"/>
    </source>
</evidence>
<accession>A0A378XWX0</accession>
<dbReference type="EMBL" id="UGSC01000001">
    <property type="protein sequence ID" value="SUA62668.1"/>
    <property type="molecule type" value="Genomic_DNA"/>
</dbReference>
<protein>
    <submittedName>
        <fullName evidence="3">Transposase</fullName>
    </submittedName>
</protein>
<evidence type="ECO:0000313" key="2">
    <source>
        <dbReference type="EMBL" id="SUA62668.1"/>
    </source>
</evidence>